<evidence type="ECO:0000313" key="3">
    <source>
        <dbReference type="Proteomes" id="UP000256373"/>
    </source>
</evidence>
<dbReference type="RefSeq" id="WP_115833777.1">
    <property type="nucleotide sequence ID" value="NZ_QNUL01000033.1"/>
</dbReference>
<protein>
    <recommendedName>
        <fullName evidence="1">NAD(P)-binding domain-containing protein</fullName>
    </recommendedName>
</protein>
<dbReference type="Gene3D" id="3.40.50.720">
    <property type="entry name" value="NAD(P)-binding Rossmann-like Domain"/>
    <property type="match status" value="1"/>
</dbReference>
<accession>A0A3D8Y3W2</accession>
<dbReference type="PANTHER" id="PTHR43162">
    <property type="match status" value="1"/>
</dbReference>
<reference evidence="2 3" key="1">
    <citation type="submission" date="2018-07" db="EMBL/GenBank/DDBJ databases">
        <title>Dyadobacter roseus sp. nov., isolated from rose rhizosphere soil.</title>
        <authorList>
            <person name="Chen L."/>
        </authorList>
    </citation>
    <scope>NUCLEOTIDE SEQUENCE [LARGE SCALE GENOMIC DNA]</scope>
    <source>
        <strain evidence="2 3">RS19</strain>
    </source>
</reference>
<dbReference type="Pfam" id="PF13460">
    <property type="entry name" value="NAD_binding_10"/>
    <property type="match status" value="1"/>
</dbReference>
<feature type="domain" description="NAD(P)-binding" evidence="1">
    <location>
        <begin position="9"/>
        <end position="182"/>
    </location>
</feature>
<dbReference type="AlphaFoldDB" id="A0A3D8Y3W2"/>
<keyword evidence="3" id="KW-1185">Reference proteome</keyword>
<dbReference type="OrthoDB" id="9780595at2"/>
<dbReference type="EMBL" id="QNUL01000033">
    <property type="protein sequence ID" value="REA56858.1"/>
    <property type="molecule type" value="Genomic_DNA"/>
</dbReference>
<comment type="caution">
    <text evidence="2">The sequence shown here is derived from an EMBL/GenBank/DDBJ whole genome shotgun (WGS) entry which is preliminary data.</text>
</comment>
<organism evidence="2 3">
    <name type="scientific">Dyadobacter luteus</name>
    <dbReference type="NCBI Taxonomy" id="2259619"/>
    <lineage>
        <taxon>Bacteria</taxon>
        <taxon>Pseudomonadati</taxon>
        <taxon>Bacteroidota</taxon>
        <taxon>Cytophagia</taxon>
        <taxon>Cytophagales</taxon>
        <taxon>Spirosomataceae</taxon>
        <taxon>Dyadobacter</taxon>
    </lineage>
</organism>
<proteinExistence type="predicted"/>
<dbReference type="PANTHER" id="PTHR43162:SF1">
    <property type="entry name" value="PRESTALK A DIFFERENTIATION PROTEIN A"/>
    <property type="match status" value="1"/>
</dbReference>
<dbReference type="Proteomes" id="UP000256373">
    <property type="component" value="Unassembled WGS sequence"/>
</dbReference>
<dbReference type="CDD" id="cd05269">
    <property type="entry name" value="TMR_SDR_a"/>
    <property type="match status" value="1"/>
</dbReference>
<dbReference type="InterPro" id="IPR051604">
    <property type="entry name" value="Ergot_Alk_Oxidoreductase"/>
</dbReference>
<dbReference type="SUPFAM" id="SSF51735">
    <property type="entry name" value="NAD(P)-binding Rossmann-fold domains"/>
    <property type="match status" value="1"/>
</dbReference>
<evidence type="ECO:0000313" key="2">
    <source>
        <dbReference type="EMBL" id="REA56858.1"/>
    </source>
</evidence>
<evidence type="ECO:0000259" key="1">
    <source>
        <dbReference type="Pfam" id="PF13460"/>
    </source>
</evidence>
<dbReference type="InterPro" id="IPR016040">
    <property type="entry name" value="NAD(P)-bd_dom"/>
</dbReference>
<dbReference type="InterPro" id="IPR036291">
    <property type="entry name" value="NAD(P)-bd_dom_sf"/>
</dbReference>
<gene>
    <name evidence="2" type="ORF">DSL64_25435</name>
</gene>
<sequence length="284" mass="31348">MSSKILVTGATGTMGRALVQNLLSKGLAFDAAVRDVERAKVQLGISDHLVYFDFEDPSSFEKATDGVDSVFLLGPPFNLEIVDLLSPFIDFLKEKSIKKVVYLSALGEEIMKNLPWHIAIAEKLHNDDFDYTVLKPSVFSQNFKNYAGDMIMKDNVIFVTAGEGRVAFIDADDVAEVASIVLTKDGHSKKTYPLTGPEAYTFYDAAEILTEIMGMQIFYPNPTDEQFVAGLTAAGIPDDMIQYMLRAYGMMANNNTDIINNVVEQITGKKPSSLKDVLIRDFAS</sequence>
<dbReference type="Gene3D" id="3.90.25.10">
    <property type="entry name" value="UDP-galactose 4-epimerase, domain 1"/>
    <property type="match status" value="1"/>
</dbReference>
<name>A0A3D8Y3W2_9BACT</name>